<name>A0AAD2H3T8_9AGAR</name>
<proteinExistence type="predicted"/>
<keyword evidence="2" id="KW-1185">Reference proteome</keyword>
<organism evidence="1 2">
    <name type="scientific">Mycena citricolor</name>
    <dbReference type="NCBI Taxonomy" id="2018698"/>
    <lineage>
        <taxon>Eukaryota</taxon>
        <taxon>Fungi</taxon>
        <taxon>Dikarya</taxon>
        <taxon>Basidiomycota</taxon>
        <taxon>Agaricomycotina</taxon>
        <taxon>Agaricomycetes</taxon>
        <taxon>Agaricomycetidae</taxon>
        <taxon>Agaricales</taxon>
        <taxon>Marasmiineae</taxon>
        <taxon>Mycenaceae</taxon>
        <taxon>Mycena</taxon>
    </lineage>
</organism>
<accession>A0AAD2H3T8</accession>
<dbReference type="EMBL" id="CAVNYO010000126">
    <property type="protein sequence ID" value="CAK5267558.1"/>
    <property type="molecule type" value="Genomic_DNA"/>
</dbReference>
<evidence type="ECO:0000313" key="2">
    <source>
        <dbReference type="Proteomes" id="UP001295794"/>
    </source>
</evidence>
<dbReference type="Proteomes" id="UP001295794">
    <property type="component" value="Unassembled WGS sequence"/>
</dbReference>
<comment type="caution">
    <text evidence="1">The sequence shown here is derived from an EMBL/GenBank/DDBJ whole genome shotgun (WGS) entry which is preliminary data.</text>
</comment>
<dbReference type="AlphaFoldDB" id="A0AAD2H3T8"/>
<reference evidence="1" key="1">
    <citation type="submission" date="2023-11" db="EMBL/GenBank/DDBJ databases">
        <authorList>
            <person name="De Vega J J."/>
            <person name="De Vega J J."/>
        </authorList>
    </citation>
    <scope>NUCLEOTIDE SEQUENCE</scope>
</reference>
<protein>
    <recommendedName>
        <fullName evidence="3">Lipid droplet-associated perilipin protein</fullName>
    </recommendedName>
</protein>
<evidence type="ECO:0000313" key="1">
    <source>
        <dbReference type="EMBL" id="CAK5267558.1"/>
    </source>
</evidence>
<sequence>MASTVPMPSSDTPAPPEVTILNRFASIPIVGYSLQQISSTLSSNAYTASSYTKAKDLSLTAYNYSAPIQVRFAPLIQSVDGFANKAVDVVQSKYPYPFEAQPEEVAEYVRSRRQSVVDFVDRQQQSANKTIEARVTSPALTAVSEIDQRFTPIVDYLESTAVNRLHTPATPADAQYHYQAERVYALSKQVTGQLYDYSQHTVLAQRAMQTTDAIAALAASTSTRIHALSDSLLVQLQRLQGSLASTSASVQSSTATASHELTDAIHTLSSIVTTPDLTVQDKLTRVGAEVQGRVRPVLDNVLRIVQRHSPAEPADPVVGNGHAE</sequence>
<gene>
    <name evidence="1" type="ORF">MYCIT1_LOCUS10174</name>
</gene>
<evidence type="ECO:0008006" key="3">
    <source>
        <dbReference type="Google" id="ProtNLM"/>
    </source>
</evidence>